<protein>
    <recommendedName>
        <fullName evidence="3">ESF1-like protein</fullName>
    </recommendedName>
</protein>
<accession>A0A8C8SLP0</accession>
<reference evidence="1" key="2">
    <citation type="submission" date="2025-09" db="UniProtKB">
        <authorList>
            <consortium name="Ensembl"/>
        </authorList>
    </citation>
    <scope>IDENTIFICATION</scope>
</reference>
<proteinExistence type="predicted"/>
<sequence>MASKKELTSDQRFSRVTKDPRFWEMPEKDRKIKIDKRFRAMFHDKKFKLKYTIDKRGRPLNHSSTEDLKRFYDLSDSDSDLSGVDTQIFAGKKMKKKKSKSKGGVDSGKLVDKAIEGEKCVSQENWYRLLIDCTKKGEKV</sequence>
<dbReference type="GO" id="GO:0003723">
    <property type="term" value="F:RNA binding"/>
    <property type="evidence" value="ECO:0007669"/>
    <property type="project" value="TreeGrafter"/>
</dbReference>
<dbReference type="InterPro" id="IPR039754">
    <property type="entry name" value="Esf1"/>
</dbReference>
<dbReference type="AlphaFoldDB" id="A0A8C8SLP0"/>
<evidence type="ECO:0000313" key="2">
    <source>
        <dbReference type="Proteomes" id="UP000694393"/>
    </source>
</evidence>
<reference evidence="1" key="1">
    <citation type="submission" date="2025-08" db="UniProtKB">
        <authorList>
            <consortium name="Ensembl"/>
        </authorList>
    </citation>
    <scope>IDENTIFICATION</scope>
</reference>
<keyword evidence="2" id="KW-1185">Reference proteome</keyword>
<dbReference type="PANTHER" id="PTHR12202:SF0">
    <property type="entry name" value="ESF1 HOMOLOG"/>
    <property type="match status" value="1"/>
</dbReference>
<evidence type="ECO:0000313" key="1">
    <source>
        <dbReference type="Ensembl" id="ENSPCEP00000021653.1"/>
    </source>
</evidence>
<dbReference type="GO" id="GO:0006364">
    <property type="term" value="P:rRNA processing"/>
    <property type="evidence" value="ECO:0007669"/>
    <property type="project" value="InterPro"/>
</dbReference>
<dbReference type="Proteomes" id="UP000694393">
    <property type="component" value="Unplaced"/>
</dbReference>
<organism evidence="1 2">
    <name type="scientific">Pelusios castaneus</name>
    <name type="common">West African mud turtle</name>
    <dbReference type="NCBI Taxonomy" id="367368"/>
    <lineage>
        <taxon>Eukaryota</taxon>
        <taxon>Metazoa</taxon>
        <taxon>Chordata</taxon>
        <taxon>Craniata</taxon>
        <taxon>Vertebrata</taxon>
        <taxon>Euteleostomi</taxon>
        <taxon>Archelosauria</taxon>
        <taxon>Testudinata</taxon>
        <taxon>Testudines</taxon>
        <taxon>Pleurodira</taxon>
        <taxon>Pelomedusidae</taxon>
        <taxon>Pelusios</taxon>
    </lineage>
</organism>
<name>A0A8C8SLP0_9SAUR</name>
<dbReference type="PANTHER" id="PTHR12202">
    <property type="entry name" value="ESF1 HOMOLOG"/>
    <property type="match status" value="1"/>
</dbReference>
<evidence type="ECO:0008006" key="3">
    <source>
        <dbReference type="Google" id="ProtNLM"/>
    </source>
</evidence>
<dbReference type="Ensembl" id="ENSPCET00000022395.1">
    <property type="protein sequence ID" value="ENSPCEP00000021653.1"/>
    <property type="gene ID" value="ENSPCEG00000016631.1"/>
</dbReference>